<dbReference type="Proteomes" id="UP000654947">
    <property type="component" value="Unassembled WGS sequence"/>
</dbReference>
<name>A0A918X9J6_9ACTN</name>
<proteinExistence type="predicted"/>
<dbReference type="EMBL" id="BMXL01000004">
    <property type="protein sequence ID" value="GHD19554.1"/>
    <property type="molecule type" value="Genomic_DNA"/>
</dbReference>
<accession>A0A918X9J6</accession>
<dbReference type="AlphaFoldDB" id="A0A918X9J6"/>
<evidence type="ECO:0000313" key="2">
    <source>
        <dbReference type="Proteomes" id="UP000654947"/>
    </source>
</evidence>
<evidence type="ECO:0000313" key="1">
    <source>
        <dbReference type="EMBL" id="GHD19554.1"/>
    </source>
</evidence>
<protein>
    <submittedName>
        <fullName evidence="1">Uncharacterized protein</fullName>
    </submittedName>
</protein>
<organism evidence="1 2">
    <name type="scientific">Nocardiopsis kunsanensis</name>
    <dbReference type="NCBI Taxonomy" id="141693"/>
    <lineage>
        <taxon>Bacteria</taxon>
        <taxon>Bacillati</taxon>
        <taxon>Actinomycetota</taxon>
        <taxon>Actinomycetes</taxon>
        <taxon>Streptosporangiales</taxon>
        <taxon>Nocardiopsidaceae</taxon>
        <taxon>Nocardiopsis</taxon>
    </lineage>
</organism>
<sequence length="80" mass="8939">MLVLPLVDSASTFWAVKPDRAICPEVVEARACSPWPVRWMLPLVLRAWTGSYTWVRSRASEVVSACIGPWWLLVSIALGL</sequence>
<reference evidence="1 2" key="1">
    <citation type="journal article" date="2014" name="Int. J. Syst. Evol. Microbiol.">
        <title>Complete genome sequence of Corynebacterium casei LMG S-19264T (=DSM 44701T), isolated from a smear-ripened cheese.</title>
        <authorList>
            <consortium name="US DOE Joint Genome Institute (JGI-PGF)"/>
            <person name="Walter F."/>
            <person name="Albersmeier A."/>
            <person name="Kalinowski J."/>
            <person name="Ruckert C."/>
        </authorList>
    </citation>
    <scope>NUCLEOTIDE SEQUENCE [LARGE SCALE GENOMIC DNA]</scope>
    <source>
        <strain evidence="1 2">KCTC 19473</strain>
    </source>
</reference>
<gene>
    <name evidence="1" type="ORF">GCM10007147_10530</name>
</gene>
<comment type="caution">
    <text evidence="1">The sequence shown here is derived from an EMBL/GenBank/DDBJ whole genome shotgun (WGS) entry which is preliminary data.</text>
</comment>
<keyword evidence="2" id="KW-1185">Reference proteome</keyword>